<comment type="caution">
    <text evidence="1">The sequence shown here is derived from an EMBL/GenBank/DDBJ whole genome shotgun (WGS) entry which is preliminary data.</text>
</comment>
<dbReference type="EMBL" id="QNQU01000014">
    <property type="protein sequence ID" value="RBQ05249.1"/>
    <property type="molecule type" value="Genomic_DNA"/>
</dbReference>
<protein>
    <submittedName>
        <fullName evidence="1">Uncharacterized protein</fullName>
    </submittedName>
</protein>
<reference evidence="1 2" key="1">
    <citation type="submission" date="2018-07" db="EMBL/GenBank/DDBJ databases">
        <title>A draft genome of a endophytic bacteria, a new species of Pedobacter.</title>
        <authorList>
            <person name="Zhang Z.D."/>
            <person name="Chen Z.J."/>
        </authorList>
    </citation>
    <scope>NUCLEOTIDE SEQUENCE [LARGE SCALE GENOMIC DNA]</scope>
    <source>
        <strain evidence="1 2">RS10</strain>
    </source>
</reference>
<name>A0A366KVI5_9SPHI</name>
<proteinExistence type="predicted"/>
<evidence type="ECO:0000313" key="1">
    <source>
        <dbReference type="EMBL" id="RBQ05249.1"/>
    </source>
</evidence>
<gene>
    <name evidence="1" type="ORF">DRW42_16340</name>
</gene>
<evidence type="ECO:0000313" key="2">
    <source>
        <dbReference type="Proteomes" id="UP000252081"/>
    </source>
</evidence>
<organism evidence="1 2">
    <name type="scientific">Pedobacter miscanthi</name>
    <dbReference type="NCBI Taxonomy" id="2259170"/>
    <lineage>
        <taxon>Bacteria</taxon>
        <taxon>Pseudomonadati</taxon>
        <taxon>Bacteroidota</taxon>
        <taxon>Sphingobacteriia</taxon>
        <taxon>Sphingobacteriales</taxon>
        <taxon>Sphingobacteriaceae</taxon>
        <taxon>Pedobacter</taxon>
    </lineage>
</organism>
<sequence length="65" mass="7305">MGLTVCNRTDVWFKMLVCTGFIQHGFKKKSVPIFIGTLSVFYVFSTHNKLVPLVYTGGNNNCCNN</sequence>
<dbReference type="Proteomes" id="UP000252081">
    <property type="component" value="Unassembled WGS sequence"/>
</dbReference>
<accession>A0A366KVI5</accession>
<dbReference type="AlphaFoldDB" id="A0A366KVI5"/>
<keyword evidence="2" id="KW-1185">Reference proteome</keyword>